<name>A0A074VA12_9NEIS</name>
<organism evidence="1 2">
    <name type="scientific">Snodgrassella alvi SCGC AB-598-J21</name>
    <dbReference type="NCBI Taxonomy" id="1385367"/>
    <lineage>
        <taxon>Bacteria</taxon>
        <taxon>Pseudomonadati</taxon>
        <taxon>Pseudomonadota</taxon>
        <taxon>Betaproteobacteria</taxon>
        <taxon>Neisseriales</taxon>
        <taxon>Neisseriaceae</taxon>
        <taxon>Snodgrassella</taxon>
    </lineage>
</organism>
<dbReference type="EMBL" id="AVQL01000200">
    <property type="protein sequence ID" value="KEQ01976.1"/>
    <property type="molecule type" value="Genomic_DNA"/>
</dbReference>
<evidence type="ECO:0008006" key="3">
    <source>
        <dbReference type="Google" id="ProtNLM"/>
    </source>
</evidence>
<proteinExistence type="predicted"/>
<dbReference type="Proteomes" id="UP000027644">
    <property type="component" value="Unassembled WGS sequence"/>
</dbReference>
<protein>
    <recommendedName>
        <fullName evidence="3">Transposase</fullName>
    </recommendedName>
</protein>
<comment type="caution">
    <text evidence="1">The sequence shown here is derived from an EMBL/GenBank/DDBJ whole genome shotgun (WGS) entry which is preliminary data.</text>
</comment>
<feature type="non-terminal residue" evidence="1">
    <location>
        <position position="49"/>
    </location>
</feature>
<dbReference type="AlphaFoldDB" id="A0A074VA12"/>
<reference evidence="1 2" key="1">
    <citation type="journal article" date="2014" name="PLoS Genet.">
        <title>Hidden diversity in honey bee gut symbionts detected by single-cell genomics.</title>
        <authorList>
            <person name="Engel P."/>
            <person name="Stepanauskas R."/>
            <person name="Moran N."/>
        </authorList>
    </citation>
    <scope>NUCLEOTIDE SEQUENCE [LARGE SCALE GENOMIC DNA]</scope>
    <source>
        <strain evidence="1 2">SCGC AB-598-J21</strain>
    </source>
</reference>
<evidence type="ECO:0000313" key="1">
    <source>
        <dbReference type="EMBL" id="KEQ01976.1"/>
    </source>
</evidence>
<sequence>MGTTHRLNVGKPFSNQLIGKLKKATCNTKEWVFLDGSIIRAHQHSTGRS</sequence>
<accession>A0A074VA12</accession>
<gene>
    <name evidence="1" type="ORF">SASC598J21_002450</name>
</gene>
<evidence type="ECO:0000313" key="2">
    <source>
        <dbReference type="Proteomes" id="UP000027644"/>
    </source>
</evidence>